<dbReference type="InterPro" id="IPR003593">
    <property type="entry name" value="AAA+_ATPase"/>
</dbReference>
<feature type="domain" description="ABC transporter" evidence="8">
    <location>
        <begin position="395"/>
        <end position="626"/>
    </location>
</feature>
<reference evidence="10 11" key="1">
    <citation type="submission" date="2016-10" db="EMBL/GenBank/DDBJ databases">
        <authorList>
            <person name="de Groot N.N."/>
        </authorList>
    </citation>
    <scope>NUCLEOTIDE SEQUENCE [LARGE SCALE GENOMIC DNA]</scope>
    <source>
        <strain evidence="10 11">DSM 22788</strain>
    </source>
</reference>
<evidence type="ECO:0000256" key="2">
    <source>
        <dbReference type="ARBA" id="ARBA00022692"/>
    </source>
</evidence>
<dbReference type="FunFam" id="3.40.50.300:FF:000218">
    <property type="entry name" value="Multidrug ABC transporter ATP-binding protein"/>
    <property type="match status" value="1"/>
</dbReference>
<feature type="domain" description="ABC transmembrane type-1" evidence="9">
    <location>
        <begin position="51"/>
        <end position="348"/>
    </location>
</feature>
<dbReference type="GO" id="GO:0005886">
    <property type="term" value="C:plasma membrane"/>
    <property type="evidence" value="ECO:0007669"/>
    <property type="project" value="UniProtKB-SubCell"/>
</dbReference>
<dbReference type="PROSITE" id="PS00211">
    <property type="entry name" value="ABC_TRANSPORTER_1"/>
    <property type="match status" value="1"/>
</dbReference>
<dbReference type="SMART" id="SM00382">
    <property type="entry name" value="AAA"/>
    <property type="match status" value="1"/>
</dbReference>
<dbReference type="eggNOG" id="COG1132">
    <property type="taxonomic scope" value="Bacteria"/>
</dbReference>
<evidence type="ECO:0000256" key="5">
    <source>
        <dbReference type="ARBA" id="ARBA00022989"/>
    </source>
</evidence>
<evidence type="ECO:0000259" key="8">
    <source>
        <dbReference type="PROSITE" id="PS50893"/>
    </source>
</evidence>
<comment type="subcellular location">
    <subcellularLocation>
        <location evidence="1">Cell membrane</location>
        <topology evidence="1">Multi-pass membrane protein</topology>
    </subcellularLocation>
</comment>
<dbReference type="SUPFAM" id="SSF52540">
    <property type="entry name" value="P-loop containing nucleoside triphosphate hydrolases"/>
    <property type="match status" value="1"/>
</dbReference>
<evidence type="ECO:0000256" key="6">
    <source>
        <dbReference type="ARBA" id="ARBA00023136"/>
    </source>
</evidence>
<evidence type="ECO:0000256" key="7">
    <source>
        <dbReference type="SAM" id="Phobius"/>
    </source>
</evidence>
<dbReference type="Proteomes" id="UP000182690">
    <property type="component" value="Unassembled WGS sequence"/>
</dbReference>
<keyword evidence="4 10" id="KW-0067">ATP-binding</keyword>
<dbReference type="InterPro" id="IPR011527">
    <property type="entry name" value="ABC1_TM_dom"/>
</dbReference>
<dbReference type="GO" id="GO:0016887">
    <property type="term" value="F:ATP hydrolysis activity"/>
    <property type="evidence" value="ECO:0007669"/>
    <property type="project" value="InterPro"/>
</dbReference>
<sequence>MSTVRAGGEPSGKKFEEWYVAPSDTIDGGPPDVTVLIRILKFTRTLAPYYAGIMLAAVVVTAAGLAVPFITGRATDVISSAVGAANGADPAADAVQTTIASVILLAVALLAVSLIEAGVGNIGGYWGDVMSAKMRTILSTRYFEQLLALPQRYYDNELTGTILARLNRSISEITNFMKSFSNMFVTLILTTVAVLAISAWYYWPLAVLLAIAYPVYLWLTALTSRRWQRLEGDKNVHVDVASGRFAEVVGQMRVVKSFVSERRELDAFGSRFRATESLTAEQSKHWHRMDALRQGVLHAIFFGLYAIIFVRTVLGFFSLGEMVMLVQLMAMARQPVTSLSWVVDTAQRAIAGSKSYFEVMDLDPAAVDGGGSRPTAARAPAAPAAVGADAATPAISFQGVHFGYDDDADVLSDVSFDIAPGERVAFVGESGGGKTTLTNLLMGLYGVRSGAIRVAGAGEDLDALRRRIGVVFQEPALFSGTVAENIAYGRPDATREEIEEAARRAAVDGFVQRFERGYDTLIGERGVKLSGGQKQRIAVARAMLKDAPILVLDEATSALDTKSERLVQAGLEALMDGRTTLIIAHRLSTIAEVDRIVTLRDGRIDEIGTPAELAASGGIYAELLALQASPAASRRKLMREFDVIG</sequence>
<feature type="transmembrane region" description="Helical" evidence="7">
    <location>
        <begin position="175"/>
        <end position="195"/>
    </location>
</feature>
<evidence type="ECO:0000259" key="9">
    <source>
        <dbReference type="PROSITE" id="PS50929"/>
    </source>
</evidence>
<dbReference type="SUPFAM" id="SSF90123">
    <property type="entry name" value="ABC transporter transmembrane region"/>
    <property type="match status" value="1"/>
</dbReference>
<keyword evidence="5 7" id="KW-1133">Transmembrane helix</keyword>
<feature type="transmembrane region" description="Helical" evidence="7">
    <location>
        <begin position="201"/>
        <end position="219"/>
    </location>
</feature>
<evidence type="ECO:0000256" key="1">
    <source>
        <dbReference type="ARBA" id="ARBA00004651"/>
    </source>
</evidence>
<dbReference type="InterPro" id="IPR036640">
    <property type="entry name" value="ABC1_TM_sf"/>
</dbReference>
<dbReference type="InterPro" id="IPR027417">
    <property type="entry name" value="P-loop_NTPase"/>
</dbReference>
<dbReference type="Gene3D" id="3.40.50.300">
    <property type="entry name" value="P-loop containing nucleotide triphosphate hydrolases"/>
    <property type="match status" value="1"/>
</dbReference>
<feature type="transmembrane region" description="Helical" evidence="7">
    <location>
        <begin position="296"/>
        <end position="319"/>
    </location>
</feature>
<keyword evidence="2 7" id="KW-0812">Transmembrane</keyword>
<keyword evidence="6 7" id="KW-0472">Membrane</keyword>
<evidence type="ECO:0000256" key="3">
    <source>
        <dbReference type="ARBA" id="ARBA00022741"/>
    </source>
</evidence>
<proteinExistence type="predicted"/>
<dbReference type="PANTHER" id="PTHR24221:SF646">
    <property type="entry name" value="HAEMOLYSIN SECRETION ATP-BINDING PROTEIN"/>
    <property type="match status" value="1"/>
</dbReference>
<dbReference type="CDD" id="cd07346">
    <property type="entry name" value="ABC_6TM_exporters"/>
    <property type="match status" value="1"/>
</dbReference>
<dbReference type="PROSITE" id="PS50893">
    <property type="entry name" value="ABC_TRANSPORTER_2"/>
    <property type="match status" value="1"/>
</dbReference>
<protein>
    <submittedName>
        <fullName evidence="10">ATP-binding cassette, subfamily B</fullName>
    </submittedName>
</protein>
<dbReference type="GO" id="GO:0140359">
    <property type="term" value="F:ABC-type transporter activity"/>
    <property type="evidence" value="ECO:0007669"/>
    <property type="project" value="InterPro"/>
</dbReference>
<dbReference type="InterPro" id="IPR039421">
    <property type="entry name" value="Type_1_exporter"/>
</dbReference>
<dbReference type="PANTHER" id="PTHR24221">
    <property type="entry name" value="ATP-BINDING CASSETTE SUB-FAMILY B"/>
    <property type="match status" value="1"/>
</dbReference>
<organism evidence="10 11">
    <name type="scientific">Leucobacter chromiiresistens</name>
    <dbReference type="NCBI Taxonomy" id="1079994"/>
    <lineage>
        <taxon>Bacteria</taxon>
        <taxon>Bacillati</taxon>
        <taxon>Actinomycetota</taxon>
        <taxon>Actinomycetes</taxon>
        <taxon>Micrococcales</taxon>
        <taxon>Microbacteriaceae</taxon>
        <taxon>Leucobacter</taxon>
    </lineage>
</organism>
<name>A0A1H0ZKG7_9MICO</name>
<dbReference type="GO" id="GO:0005524">
    <property type="term" value="F:ATP binding"/>
    <property type="evidence" value="ECO:0007669"/>
    <property type="project" value="UniProtKB-KW"/>
</dbReference>
<keyword evidence="3" id="KW-0547">Nucleotide-binding</keyword>
<gene>
    <name evidence="10" type="ORF">SAMN04488565_1818</name>
</gene>
<dbReference type="STRING" id="1079994.SAMN04488565_1818"/>
<evidence type="ECO:0000313" key="10">
    <source>
        <dbReference type="EMBL" id="SDQ27566.1"/>
    </source>
</evidence>
<dbReference type="GO" id="GO:0034040">
    <property type="term" value="F:ATPase-coupled lipid transmembrane transporter activity"/>
    <property type="evidence" value="ECO:0007669"/>
    <property type="project" value="TreeGrafter"/>
</dbReference>
<evidence type="ECO:0000256" key="4">
    <source>
        <dbReference type="ARBA" id="ARBA00022840"/>
    </source>
</evidence>
<dbReference type="InterPro" id="IPR003439">
    <property type="entry name" value="ABC_transporter-like_ATP-bd"/>
</dbReference>
<dbReference type="Pfam" id="PF00664">
    <property type="entry name" value="ABC_membrane"/>
    <property type="match status" value="1"/>
</dbReference>
<accession>A0A1H0ZKG7</accession>
<dbReference type="InterPro" id="IPR017871">
    <property type="entry name" value="ABC_transporter-like_CS"/>
</dbReference>
<dbReference type="EMBL" id="FNKB01000001">
    <property type="protein sequence ID" value="SDQ27566.1"/>
    <property type="molecule type" value="Genomic_DNA"/>
</dbReference>
<dbReference type="Gene3D" id="1.20.1560.10">
    <property type="entry name" value="ABC transporter type 1, transmembrane domain"/>
    <property type="match status" value="1"/>
</dbReference>
<dbReference type="PROSITE" id="PS50929">
    <property type="entry name" value="ABC_TM1F"/>
    <property type="match status" value="1"/>
</dbReference>
<feature type="transmembrane region" description="Helical" evidence="7">
    <location>
        <begin position="47"/>
        <end position="70"/>
    </location>
</feature>
<dbReference type="AlphaFoldDB" id="A0A1H0ZKG7"/>
<feature type="transmembrane region" description="Helical" evidence="7">
    <location>
        <begin position="99"/>
        <end position="126"/>
    </location>
</feature>
<evidence type="ECO:0000313" key="11">
    <source>
        <dbReference type="Proteomes" id="UP000182690"/>
    </source>
</evidence>
<dbReference type="Pfam" id="PF00005">
    <property type="entry name" value="ABC_tran"/>
    <property type="match status" value="1"/>
</dbReference>